<keyword evidence="3" id="KW-1185">Reference proteome</keyword>
<dbReference type="GO" id="GO:0006606">
    <property type="term" value="P:protein import into nucleus"/>
    <property type="evidence" value="ECO:0007669"/>
    <property type="project" value="TreeGrafter"/>
</dbReference>
<protein>
    <recommendedName>
        <fullName evidence="1">Importin N-terminal domain-containing protein</fullName>
    </recommendedName>
</protein>
<evidence type="ECO:0000313" key="2">
    <source>
        <dbReference type="EMBL" id="ODV87402.1"/>
    </source>
</evidence>
<accession>A0A1E4T6P1</accession>
<proteinExistence type="predicted"/>
<dbReference type="InterPro" id="IPR057941">
    <property type="entry name" value="TPR_TNPO3_IPO13_2nd"/>
</dbReference>
<dbReference type="InterPro" id="IPR051345">
    <property type="entry name" value="Importin_beta-like_NTR"/>
</dbReference>
<reference evidence="3" key="1">
    <citation type="submission" date="2016-04" db="EMBL/GenBank/DDBJ databases">
        <title>Comparative genomics of biotechnologically important yeasts.</title>
        <authorList>
            <consortium name="DOE Joint Genome Institute"/>
            <person name="Riley R."/>
            <person name="Haridas S."/>
            <person name="Wolfe K.H."/>
            <person name="Lopes M.R."/>
            <person name="Hittinger C.T."/>
            <person name="Goker M."/>
            <person name="Salamov A."/>
            <person name="Wisecaver J."/>
            <person name="Long T.M."/>
            <person name="Aerts A.L."/>
            <person name="Barry K."/>
            <person name="Choi C."/>
            <person name="Clum A."/>
            <person name="Coughlan A.Y."/>
            <person name="Deshpande S."/>
            <person name="Douglass A.P."/>
            <person name="Hanson S.J."/>
            <person name="Klenk H.-P."/>
            <person name="Labutti K."/>
            <person name="Lapidus A."/>
            <person name="Lindquist E."/>
            <person name="Lipzen A."/>
            <person name="Meier-Kolthoff J.P."/>
            <person name="Ohm R.A."/>
            <person name="Otillar R.P."/>
            <person name="Pangilinan J."/>
            <person name="Peng Y."/>
            <person name="Rokas A."/>
            <person name="Rosa C.A."/>
            <person name="Scheuner C."/>
            <person name="Sibirny A.A."/>
            <person name="Slot J.C."/>
            <person name="Stielow J.B."/>
            <person name="Sun H."/>
            <person name="Kurtzman C.P."/>
            <person name="Blackwell M."/>
            <person name="Grigoriev I.V."/>
            <person name="Jeffries T.W."/>
        </authorList>
    </citation>
    <scope>NUCLEOTIDE SEQUENCE [LARGE SCALE GENOMIC DNA]</scope>
    <source>
        <strain evidence="3">NRRL YB-2248</strain>
    </source>
</reference>
<dbReference type="InterPro" id="IPR013598">
    <property type="entry name" value="Exportin-1/Importin-b-like"/>
</dbReference>
<dbReference type="Pfam" id="PF24138">
    <property type="entry name" value="TPR_TNPO3_IPO13_2nd"/>
    <property type="match status" value="1"/>
</dbReference>
<evidence type="ECO:0000313" key="3">
    <source>
        <dbReference type="Proteomes" id="UP000094801"/>
    </source>
</evidence>
<dbReference type="InterPro" id="IPR001494">
    <property type="entry name" value="Importin-beta_N"/>
</dbReference>
<dbReference type="GO" id="GO:0005634">
    <property type="term" value="C:nucleus"/>
    <property type="evidence" value="ECO:0007669"/>
    <property type="project" value="UniProtKB-ARBA"/>
</dbReference>
<dbReference type="PROSITE" id="PS50166">
    <property type="entry name" value="IMPORTIN_B_NT"/>
    <property type="match status" value="1"/>
</dbReference>
<dbReference type="InterPro" id="IPR058537">
    <property type="entry name" value="TPR_TNPO3_IPO13_4th"/>
</dbReference>
<dbReference type="STRING" id="983967.A0A1E4T6P1"/>
<dbReference type="Pfam" id="PF24140">
    <property type="entry name" value="TPR_TNPO3_IPO13_3rd"/>
    <property type="match status" value="1"/>
</dbReference>
<dbReference type="InterPro" id="IPR057942">
    <property type="entry name" value="TPR_TNPO3_IPO13_3rd"/>
</dbReference>
<dbReference type="Proteomes" id="UP000094801">
    <property type="component" value="Unassembled WGS sequence"/>
</dbReference>
<dbReference type="InterPro" id="IPR011989">
    <property type="entry name" value="ARM-like"/>
</dbReference>
<dbReference type="EMBL" id="KV453848">
    <property type="protein sequence ID" value="ODV87402.1"/>
    <property type="molecule type" value="Genomic_DNA"/>
</dbReference>
<dbReference type="InterPro" id="IPR016024">
    <property type="entry name" value="ARM-type_fold"/>
</dbReference>
<dbReference type="GO" id="GO:0005737">
    <property type="term" value="C:cytoplasm"/>
    <property type="evidence" value="ECO:0007669"/>
    <property type="project" value="TreeGrafter"/>
</dbReference>
<feature type="domain" description="Importin N-terminal" evidence="1">
    <location>
        <begin position="28"/>
        <end position="95"/>
    </location>
</feature>
<dbReference type="SUPFAM" id="SSF48371">
    <property type="entry name" value="ARM repeat"/>
    <property type="match status" value="1"/>
</dbReference>
<dbReference type="Gene3D" id="1.25.10.10">
    <property type="entry name" value="Leucine-rich Repeat Variant"/>
    <property type="match status" value="1"/>
</dbReference>
<dbReference type="Pfam" id="PF03810">
    <property type="entry name" value="IBN_N"/>
    <property type="match status" value="1"/>
</dbReference>
<dbReference type="AlphaFoldDB" id="A0A1E4T6P1"/>
<sequence>MSEAIITQLNQALDTLYGNSDPQIKDQANDFLMNFQRSEEAWQIIFPVLGDENSSLQLKIFTAQTFRSKVQYDFSQLPKDSLLSLKDSLIQLMIAYNDKQKLITTQLCISLSNFALQYLEWDNAVTEIVSILSPSSLNTLLEFLKILPQELMDVKKTPLTDEEFETRATQLLHNNVEQVLYILTSISDAKATNSKETNELVLSCIESWIIEIPVNQILNNASICSLIFEGILNDDTFEMAITCLSTIISETAEDVDLEIIKALYDQLINLKPLIAESQDDPEKMERFSQLFATAGETWHVYIAKSPYDFKTLVEIMLQLTAYDEDLDIVRYTFKFWYDLKNLLISSARQEARQCFTPIYAELVEVMDKHLRYPLTSTSTNLIELFDNDKEAIDKFKEFRYEMGDVLKDCCAVIGAPAALNIPFTRLQNFMNLQSQGQPVAWQEVEAPLFSIRAMAKEVGTGENTILPQIMRYLIQLPENPKIRYAATLVLGRYTEWAAKHPEFLEEQLNYITTGFQQQNVDMDIIIAAAHSLKYFCIDCGSLLGNYLEQLYNFYNNVQSALDIQSLYDITEGIAHILKEERDDEKLYNITVMFWKSTLDKLSQFVDITPVTGSQLDEVNTTIADNLEIISIYVDALKPRSLSNKENPVAKILMESVWPLVMKLIATYGRSVKVSERCMKLVRKSIQTFKQYLIPVLSTTAEMLVYGFQHYQSGCYLWVSGAFIKEYSSMEEIPPQIKSAVWSFSVQQIGTFISAFNALSEESLPDYTNLVEDFFRMTDDILMFTPIELLQADEMIQPIFETAIKSLSIYYEYESITAILQFLIDFYSWGFETPPISFMDDIPENLKFKILNFAMNTGEQLISKLMYGLIYSFPSDCWPDTNELIVKLIKLSTLEGSSKLSLGWLDKFLSSLPQGSVNEKERLKLLSTVEIAINSKDYRRVRSSIRDFANWYRRKNVDRQR</sequence>
<organism evidence="2 3">
    <name type="scientific">[Candida] arabinofermentans NRRL YB-2248</name>
    <dbReference type="NCBI Taxonomy" id="983967"/>
    <lineage>
        <taxon>Eukaryota</taxon>
        <taxon>Fungi</taxon>
        <taxon>Dikarya</taxon>
        <taxon>Ascomycota</taxon>
        <taxon>Saccharomycotina</taxon>
        <taxon>Pichiomycetes</taxon>
        <taxon>Pichiales</taxon>
        <taxon>Pichiaceae</taxon>
        <taxon>Ogataea</taxon>
        <taxon>Ogataea/Candida clade</taxon>
    </lineage>
</organism>
<dbReference type="OrthoDB" id="435593at2759"/>
<gene>
    <name evidence="2" type="ORF">CANARDRAFT_26802</name>
</gene>
<dbReference type="SMART" id="SM00913">
    <property type="entry name" value="IBN_N"/>
    <property type="match status" value="1"/>
</dbReference>
<evidence type="ECO:0000259" key="1">
    <source>
        <dbReference type="PROSITE" id="PS50166"/>
    </source>
</evidence>
<dbReference type="Pfam" id="PF08389">
    <property type="entry name" value="Xpo1"/>
    <property type="match status" value="1"/>
</dbReference>
<dbReference type="PANTHER" id="PTHR12363:SF53">
    <property type="entry name" value="MRNA TRANSPORT REGULATOR MTR10"/>
    <property type="match status" value="1"/>
</dbReference>
<dbReference type="GO" id="GO:0031267">
    <property type="term" value="F:small GTPase binding"/>
    <property type="evidence" value="ECO:0007669"/>
    <property type="project" value="InterPro"/>
</dbReference>
<name>A0A1E4T6P1_9ASCO</name>
<dbReference type="Pfam" id="PF24139">
    <property type="entry name" value="TPR_TNPO3_IPO13_4th"/>
    <property type="match status" value="1"/>
</dbReference>
<dbReference type="PANTHER" id="PTHR12363">
    <property type="entry name" value="TRANSPORTIN 3 AND IMPORTIN 13"/>
    <property type="match status" value="1"/>
</dbReference>